<reference evidence="3 4" key="1">
    <citation type="journal article" date="2015" name="Proc. Natl. Acad. Sci. U.S.A.">
        <title>The resurrection genome of Boea hygrometrica: A blueprint for survival of dehydration.</title>
        <authorList>
            <person name="Xiao L."/>
            <person name="Yang G."/>
            <person name="Zhang L."/>
            <person name="Yang X."/>
            <person name="Zhao S."/>
            <person name="Ji Z."/>
            <person name="Zhou Q."/>
            <person name="Hu M."/>
            <person name="Wang Y."/>
            <person name="Chen M."/>
            <person name="Xu Y."/>
            <person name="Jin H."/>
            <person name="Xiao X."/>
            <person name="Hu G."/>
            <person name="Bao F."/>
            <person name="Hu Y."/>
            <person name="Wan P."/>
            <person name="Li L."/>
            <person name="Deng X."/>
            <person name="Kuang T."/>
            <person name="Xiang C."/>
            <person name="Zhu J.K."/>
            <person name="Oliver M.J."/>
            <person name="He Y."/>
        </authorList>
    </citation>
    <scope>NUCLEOTIDE SEQUENCE [LARGE SCALE GENOMIC DNA]</scope>
    <source>
        <strain evidence="4">cv. XS01</strain>
    </source>
</reference>
<protein>
    <recommendedName>
        <fullName evidence="2">DUF3741 domain-containing protein</fullName>
    </recommendedName>
</protein>
<gene>
    <name evidence="3" type="ORF">F511_27298</name>
</gene>
<feature type="compositionally biased region" description="Polar residues" evidence="1">
    <location>
        <begin position="151"/>
        <end position="162"/>
    </location>
</feature>
<accession>A0A2Z7D2A8</accession>
<feature type="domain" description="DUF3741" evidence="2">
    <location>
        <begin position="37"/>
        <end position="51"/>
    </location>
</feature>
<dbReference type="OrthoDB" id="1924799at2759"/>
<evidence type="ECO:0000313" key="3">
    <source>
        <dbReference type="EMBL" id="KZV53574.1"/>
    </source>
</evidence>
<dbReference type="PANTHER" id="PTHR35499:SF1">
    <property type="entry name" value="DUF3741 DOMAIN-CONTAINING PROTEIN"/>
    <property type="match status" value="1"/>
</dbReference>
<evidence type="ECO:0000256" key="1">
    <source>
        <dbReference type="SAM" id="MobiDB-lite"/>
    </source>
</evidence>
<proteinExistence type="predicted"/>
<dbReference type="PANTHER" id="PTHR35499">
    <property type="entry name" value="OS05G0128300 PROTEIN"/>
    <property type="match status" value="1"/>
</dbReference>
<organism evidence="3 4">
    <name type="scientific">Dorcoceras hygrometricum</name>
    <dbReference type="NCBI Taxonomy" id="472368"/>
    <lineage>
        <taxon>Eukaryota</taxon>
        <taxon>Viridiplantae</taxon>
        <taxon>Streptophyta</taxon>
        <taxon>Embryophyta</taxon>
        <taxon>Tracheophyta</taxon>
        <taxon>Spermatophyta</taxon>
        <taxon>Magnoliopsida</taxon>
        <taxon>eudicotyledons</taxon>
        <taxon>Gunneridae</taxon>
        <taxon>Pentapetalae</taxon>
        <taxon>asterids</taxon>
        <taxon>lamiids</taxon>
        <taxon>Lamiales</taxon>
        <taxon>Gesneriaceae</taxon>
        <taxon>Didymocarpoideae</taxon>
        <taxon>Trichosporeae</taxon>
        <taxon>Loxocarpinae</taxon>
        <taxon>Dorcoceras</taxon>
    </lineage>
</organism>
<dbReference type="Pfam" id="PF14383">
    <property type="entry name" value="VARLMGL"/>
    <property type="match status" value="1"/>
</dbReference>
<dbReference type="Proteomes" id="UP000250235">
    <property type="component" value="Unassembled WGS sequence"/>
</dbReference>
<feature type="compositionally biased region" description="Polar residues" evidence="1">
    <location>
        <begin position="186"/>
        <end position="196"/>
    </location>
</feature>
<feature type="compositionally biased region" description="Low complexity" evidence="1">
    <location>
        <begin position="202"/>
        <end position="212"/>
    </location>
</feature>
<feature type="compositionally biased region" description="Basic and acidic residues" evidence="1">
    <location>
        <begin position="163"/>
        <end position="185"/>
    </location>
</feature>
<dbReference type="InterPro" id="IPR032795">
    <property type="entry name" value="DUF3741-assoc"/>
</dbReference>
<feature type="region of interest" description="Disordered" evidence="1">
    <location>
        <begin position="150"/>
        <end position="212"/>
    </location>
</feature>
<keyword evidence="4" id="KW-1185">Reference proteome</keyword>
<name>A0A2Z7D2A8_9LAMI</name>
<evidence type="ECO:0000259" key="2">
    <source>
        <dbReference type="Pfam" id="PF14383"/>
    </source>
</evidence>
<dbReference type="EMBL" id="KQ990177">
    <property type="protein sequence ID" value="KZV53574.1"/>
    <property type="molecule type" value="Genomic_DNA"/>
</dbReference>
<evidence type="ECO:0000313" key="4">
    <source>
        <dbReference type="Proteomes" id="UP000250235"/>
    </source>
</evidence>
<dbReference type="AlphaFoldDB" id="A0A2Z7D2A8"/>
<sequence length="340" mass="38785">MGRILRRILCIKSISSRQLEEDDEKESPIMACESASTPGIVARLMGLEPLPFMESIVRSPVLKSFEPFRKPRSPDGRYHRIMIPSYQEVLEDENFFILSFEGVDSPRRFGSGSSRKTQGSGVIKCKKKGTGRVSWQERDEENVGLCVEGINITSSSPDPNLNNDERERKKKVKRDDKLAVIKQESEGNSQNSSPNSVLDFIEAAPSPSSESPSYIRSEILRCNLTAEEISRLKNSRLRRTLCEELENCTKPNEKTLSISKCYGHIRPKSKVRAEKWFETRELAEHEMIHSSWVCNGMSKNRDDYFQEIGKDLSSQVLDQLLLELIVNFSKEFSIHDSIVY</sequence>